<reference evidence="3" key="1">
    <citation type="submission" date="2017-01" db="EMBL/GenBank/DDBJ databases">
        <authorList>
            <person name="Wang Y."/>
            <person name="White M."/>
            <person name="Kvist S."/>
            <person name="Moncalvo J.-M."/>
        </authorList>
    </citation>
    <scope>NUCLEOTIDE SEQUENCE [LARGE SCALE GENOMIC DNA]</scope>
    <source>
        <strain evidence="3">COL-18-3</strain>
    </source>
</reference>
<organism evidence="2 3">
    <name type="scientific">Zancudomyces culisetae</name>
    <name type="common">Gut fungus</name>
    <name type="synonym">Smittium culisetae</name>
    <dbReference type="NCBI Taxonomy" id="1213189"/>
    <lineage>
        <taxon>Eukaryota</taxon>
        <taxon>Fungi</taxon>
        <taxon>Fungi incertae sedis</taxon>
        <taxon>Zoopagomycota</taxon>
        <taxon>Kickxellomycotina</taxon>
        <taxon>Harpellomycetes</taxon>
        <taxon>Harpellales</taxon>
        <taxon>Legeriomycetaceae</taxon>
        <taxon>Zancudomyces</taxon>
    </lineage>
</organism>
<feature type="non-terminal residue" evidence="2">
    <location>
        <position position="1"/>
    </location>
</feature>
<dbReference type="PANTHER" id="PTHR33066">
    <property type="entry name" value="INTEGRASE_SAM-LIKE_N DOMAIN-CONTAINING PROTEIN"/>
    <property type="match status" value="1"/>
</dbReference>
<gene>
    <name evidence="2" type="ORF">AX774_g2922</name>
</gene>
<keyword evidence="3" id="KW-1185">Reference proteome</keyword>
<feature type="region of interest" description="Disordered" evidence="1">
    <location>
        <begin position="235"/>
        <end position="261"/>
    </location>
</feature>
<sequence length="261" mass="29919">GRTGDSKPPVKESNRGSFIRAARVLLKSVYNPKEERRYADGTEFKTFKSVHPTATFQDEVAHNYLQNDPQKGLYDQHRPQRCFSTRIDQQNVQKVSQVYMGRSHLPVQGATIWSIFKPTSIHKNTKTSTEMGQSSRDTNVELLRRFVNLRINKNRVSKVHKHGIQETGETGIPDQPGKVINTSQTMYYASWDGHQQPSNEFQDTQTETQRFSERGIQVDTQRAYNTEGSGIIHWQNAGSEYSTQTRTTDEQEVVRAQKKTL</sequence>
<dbReference type="EMBL" id="LSSK01000363">
    <property type="protein sequence ID" value="OMH83573.1"/>
    <property type="molecule type" value="Genomic_DNA"/>
</dbReference>
<dbReference type="PANTHER" id="PTHR33066:SF2">
    <property type="entry name" value="FILAGGRIN-2-LIKE"/>
    <property type="match status" value="1"/>
</dbReference>
<evidence type="ECO:0000256" key="1">
    <source>
        <dbReference type="SAM" id="MobiDB-lite"/>
    </source>
</evidence>
<accession>A0A1R1PRQ3</accession>
<protein>
    <submittedName>
        <fullName evidence="2">Uncharacterized protein</fullName>
    </submittedName>
</protein>
<dbReference type="Proteomes" id="UP000188320">
    <property type="component" value="Unassembled WGS sequence"/>
</dbReference>
<comment type="caution">
    <text evidence="2">The sequence shown here is derived from an EMBL/GenBank/DDBJ whole genome shotgun (WGS) entry which is preliminary data.</text>
</comment>
<feature type="compositionally biased region" description="Polar residues" evidence="1">
    <location>
        <begin position="236"/>
        <end position="246"/>
    </location>
</feature>
<dbReference type="AlphaFoldDB" id="A0A1R1PRQ3"/>
<evidence type="ECO:0000313" key="2">
    <source>
        <dbReference type="EMBL" id="OMH83573.1"/>
    </source>
</evidence>
<evidence type="ECO:0000313" key="3">
    <source>
        <dbReference type="Proteomes" id="UP000188320"/>
    </source>
</evidence>
<proteinExistence type="predicted"/>
<name>A0A1R1PRQ3_ZANCU</name>